<evidence type="ECO:0000313" key="2">
    <source>
        <dbReference type="EMBL" id="TSE34581.1"/>
    </source>
</evidence>
<feature type="region of interest" description="Disordered" evidence="1">
    <location>
        <begin position="216"/>
        <end position="243"/>
    </location>
</feature>
<dbReference type="EMBL" id="VJOO01000041">
    <property type="protein sequence ID" value="TSE34581.1"/>
    <property type="molecule type" value="Genomic_DNA"/>
</dbReference>
<proteinExistence type="predicted"/>
<evidence type="ECO:0000313" key="3">
    <source>
        <dbReference type="Proteomes" id="UP000316388"/>
    </source>
</evidence>
<accession>A0A554XFH4</accession>
<dbReference type="Proteomes" id="UP000316388">
    <property type="component" value="Unassembled WGS sequence"/>
</dbReference>
<gene>
    <name evidence="2" type="ORF">Tfont_02610</name>
</gene>
<comment type="caution">
    <text evidence="2">The sequence shown here is derived from an EMBL/GenBank/DDBJ whole genome shotgun (WGS) entry which is preliminary data.</text>
</comment>
<sequence length="330" mass="35991">MLASLRKAGRPKQRHLRSATWSFTLNGSRPEVGNGRRPVRVLRVELCQFLFRFLLDPGAPLAHLVGQPLAVLRDVFEDDLVEQDGNRVEVAGEGIGPHAQGLQRNRSASSKGIYDQRPRAGRTAQGLVRGLSEGAAGVQVFLDLGVVPVGEVCDEVEQRMAQFGGIVEPARIFLDGHEPRKALGARQAQVVPRPVQHGLARCLTERRRAMLVGRVWPQRRADDRPARRQRPSRPPDVQRGDVPVTDAFLAPRVGGDALDGQVDLDEAFGIGHACHVWKTPRNSSMTLRNESSAATARLKSIAATTSSANSMPPRLGVTPDARMASMSIFL</sequence>
<organism evidence="2 3">
    <name type="scientific">Tepidimonas fonticaldi</name>
    <dbReference type="NCBI Taxonomy" id="1101373"/>
    <lineage>
        <taxon>Bacteria</taxon>
        <taxon>Pseudomonadati</taxon>
        <taxon>Pseudomonadota</taxon>
        <taxon>Betaproteobacteria</taxon>
        <taxon>Burkholderiales</taxon>
        <taxon>Tepidimonas</taxon>
    </lineage>
</organism>
<protein>
    <submittedName>
        <fullName evidence="2">Uncharacterized protein</fullName>
    </submittedName>
</protein>
<name>A0A554XFH4_9BURK</name>
<reference evidence="2 3" key="1">
    <citation type="submission" date="2019-07" db="EMBL/GenBank/DDBJ databases">
        <title>Tepidimonas fonticaldi AT-A2 draft genome.</title>
        <authorList>
            <person name="Da Costa M.S."/>
            <person name="Froufe H.J.C."/>
            <person name="Egas C."/>
            <person name="Albuquerque L."/>
        </authorList>
    </citation>
    <scope>NUCLEOTIDE SEQUENCE [LARGE SCALE GENOMIC DNA]</scope>
    <source>
        <strain evidence="2 3">AT-A2</strain>
    </source>
</reference>
<evidence type="ECO:0000256" key="1">
    <source>
        <dbReference type="SAM" id="MobiDB-lite"/>
    </source>
</evidence>
<dbReference type="AlphaFoldDB" id="A0A554XFH4"/>